<feature type="compositionally biased region" description="Low complexity" evidence="3">
    <location>
        <begin position="10"/>
        <end position="21"/>
    </location>
</feature>
<comment type="caution">
    <text evidence="4">The sequence shown here is derived from an EMBL/GenBank/DDBJ whole genome shotgun (WGS) entry which is preliminary data.</text>
</comment>
<accession>A0ABR3L5G7</accession>
<name>A0ABR3L5G7_9TELE</name>
<dbReference type="EMBL" id="JAYMGO010000110">
    <property type="protein sequence ID" value="KAL1246768.1"/>
    <property type="molecule type" value="Genomic_DNA"/>
</dbReference>
<evidence type="ECO:0000256" key="3">
    <source>
        <dbReference type="SAM" id="MobiDB-lite"/>
    </source>
</evidence>
<reference evidence="4 5" key="1">
    <citation type="submission" date="2023-09" db="EMBL/GenBank/DDBJ databases">
        <authorList>
            <person name="Wang M."/>
        </authorList>
    </citation>
    <scope>NUCLEOTIDE SEQUENCE [LARGE SCALE GENOMIC DNA]</scope>
    <source>
        <strain evidence="4">GT-2023</strain>
        <tissue evidence="4">Liver</tissue>
    </source>
</reference>
<evidence type="ECO:0008006" key="6">
    <source>
        <dbReference type="Google" id="ProtNLM"/>
    </source>
</evidence>
<keyword evidence="2" id="KW-0804">Transcription</keyword>
<proteinExistence type="predicted"/>
<protein>
    <recommendedName>
        <fullName evidence="6">MHC class I antigen</fullName>
    </recommendedName>
</protein>
<evidence type="ECO:0000313" key="4">
    <source>
        <dbReference type="EMBL" id="KAL1246768.1"/>
    </source>
</evidence>
<keyword evidence="1" id="KW-0240">DNA-directed RNA polymerase</keyword>
<feature type="compositionally biased region" description="Polar residues" evidence="3">
    <location>
        <begin position="52"/>
        <end position="61"/>
    </location>
</feature>
<dbReference type="Gene3D" id="3.90.940.10">
    <property type="match status" value="1"/>
</dbReference>
<evidence type="ECO:0000256" key="2">
    <source>
        <dbReference type="ARBA" id="ARBA00023163"/>
    </source>
</evidence>
<evidence type="ECO:0000313" key="5">
    <source>
        <dbReference type="Proteomes" id="UP001558613"/>
    </source>
</evidence>
<dbReference type="Proteomes" id="UP001558613">
    <property type="component" value="Unassembled WGS sequence"/>
</dbReference>
<feature type="region of interest" description="Disordered" evidence="3">
    <location>
        <begin position="1"/>
        <end position="61"/>
    </location>
</feature>
<gene>
    <name evidence="4" type="ORF">QQF64_034290</name>
</gene>
<evidence type="ECO:0000256" key="1">
    <source>
        <dbReference type="ARBA" id="ARBA00022478"/>
    </source>
</evidence>
<organism evidence="4 5">
    <name type="scientific">Cirrhinus molitorella</name>
    <name type="common">mud carp</name>
    <dbReference type="NCBI Taxonomy" id="172907"/>
    <lineage>
        <taxon>Eukaryota</taxon>
        <taxon>Metazoa</taxon>
        <taxon>Chordata</taxon>
        <taxon>Craniata</taxon>
        <taxon>Vertebrata</taxon>
        <taxon>Euteleostomi</taxon>
        <taxon>Actinopterygii</taxon>
        <taxon>Neopterygii</taxon>
        <taxon>Teleostei</taxon>
        <taxon>Ostariophysi</taxon>
        <taxon>Cypriniformes</taxon>
        <taxon>Cyprinidae</taxon>
        <taxon>Labeoninae</taxon>
        <taxon>Labeonini</taxon>
        <taxon>Cirrhinus</taxon>
    </lineage>
</organism>
<sequence length="95" mass="10465">MGLSPPPAGWSPRSSAWAAPANNRERGGGHPITSTHAARKRTGERSDPATGEGQQANQKRITTAYMTKYERARGWEHERCRSRGDPLTIKQHTSV</sequence>
<keyword evidence="5" id="KW-1185">Reference proteome</keyword>
<dbReference type="InterPro" id="IPR036161">
    <property type="entry name" value="RPB6/omega-like_sf"/>
</dbReference>